<dbReference type="Proteomes" id="UP000694388">
    <property type="component" value="Unplaced"/>
</dbReference>
<feature type="domain" description="Protein Lines C-terminal" evidence="3">
    <location>
        <begin position="530"/>
        <end position="560"/>
    </location>
</feature>
<dbReference type="Ensembl" id="ENSEBUT00000009872.1">
    <property type="protein sequence ID" value="ENSEBUP00000009349.1"/>
    <property type="gene ID" value="ENSEBUG00000006009.1"/>
</dbReference>
<feature type="compositionally biased region" description="Polar residues" evidence="1">
    <location>
        <begin position="47"/>
        <end position="61"/>
    </location>
</feature>
<accession>A0A8C4Q384</accession>
<protein>
    <submittedName>
        <fullName evidence="4">Uncharacterized protein</fullName>
    </submittedName>
</protein>
<feature type="domain" description="Protein Lines N-terminal" evidence="2">
    <location>
        <begin position="212"/>
        <end position="319"/>
    </location>
</feature>
<dbReference type="Pfam" id="PF14694">
    <property type="entry name" value="LINES_N"/>
    <property type="match status" value="1"/>
</dbReference>
<reference evidence="4" key="2">
    <citation type="submission" date="2025-09" db="UniProtKB">
        <authorList>
            <consortium name="Ensembl"/>
        </authorList>
    </citation>
    <scope>IDENTIFICATION</scope>
</reference>
<evidence type="ECO:0000256" key="1">
    <source>
        <dbReference type="SAM" id="MobiDB-lite"/>
    </source>
</evidence>
<sequence length="568" mass="64554">MSERLPQSAGTVHQLRVLFDAVLAGNGRVSDGDDNDEHVASLLCPREQQTYTRDPGTSYSPKETESQDVQLLRLTIMYRLAGVLCLGNTPRVSPEGKKHQTYTLTLLHTLVHQNELFVHLDAMLDSPSVLLSYHAARCASAVTSSLLYWDPLEYGWLRSCLHRLCENVSVARLLPGIRATADLVRALGHSSPSLPHTVVWQSCLETQKFAVTRLLNDNASSFDCRPCSWLLRIFGDQDDDLVEALLAAIQLWQLGVTRSIRTSFPSLRGGSCRGWNPCCHFFSLLQHVAFDPSVLLDFLLSTETRFLEYLVRFLKFLQNRESASRHWAAGHYERQRTVRRKVSGSSGGLPPQQISTTRLVEYDSSSGVSGEEENSSQVSCSQSGFDRRACRRVVRCKSGIEDVKKEEDGCNVKRAREENIDTEEGKQEKEGCVMESKRLNDHKVELHHQMKLEKNKVVTRLHQRTLPRRRCSFTRRPWRSKAGWIHRKNDRRGISALSRGKHKPGRFRIQGRASNRAMCRSASRWWLVRQCLLDLAGRITRLQAANLFPYQPGPLLNLLEAACRRQRS</sequence>
<evidence type="ECO:0000259" key="3">
    <source>
        <dbReference type="Pfam" id="PF14695"/>
    </source>
</evidence>
<proteinExistence type="predicted"/>
<keyword evidence="5" id="KW-1185">Reference proteome</keyword>
<dbReference type="InterPro" id="IPR024875">
    <property type="entry name" value="Protein_Lines"/>
</dbReference>
<evidence type="ECO:0000313" key="4">
    <source>
        <dbReference type="Ensembl" id="ENSEBUP00000009349.1"/>
    </source>
</evidence>
<name>A0A8C4Q384_EPTBU</name>
<feature type="region of interest" description="Disordered" evidence="1">
    <location>
        <begin position="43"/>
        <end position="65"/>
    </location>
</feature>
<reference evidence="4" key="1">
    <citation type="submission" date="2025-08" db="UniProtKB">
        <authorList>
            <consortium name="Ensembl"/>
        </authorList>
    </citation>
    <scope>IDENTIFICATION</scope>
</reference>
<dbReference type="AlphaFoldDB" id="A0A8C4Q384"/>
<evidence type="ECO:0000313" key="5">
    <source>
        <dbReference type="Proteomes" id="UP000694388"/>
    </source>
</evidence>
<dbReference type="InterPro" id="IPR032794">
    <property type="entry name" value="LINES_N"/>
</dbReference>
<dbReference type="Pfam" id="PF14695">
    <property type="entry name" value="LINES_C"/>
    <property type="match status" value="1"/>
</dbReference>
<dbReference type="InterPro" id="IPR029415">
    <property type="entry name" value="Lines_C"/>
</dbReference>
<evidence type="ECO:0000259" key="2">
    <source>
        <dbReference type="Pfam" id="PF14694"/>
    </source>
</evidence>
<dbReference type="PANTHER" id="PTHR16057:SF1">
    <property type="entry name" value="PROTEIN LINES HOMOLOG 1"/>
    <property type="match status" value="1"/>
</dbReference>
<dbReference type="PANTHER" id="PTHR16057">
    <property type="entry name" value="WINS1, 2 PROTEIN"/>
    <property type="match status" value="1"/>
</dbReference>
<organism evidence="4 5">
    <name type="scientific">Eptatretus burgeri</name>
    <name type="common">Inshore hagfish</name>
    <dbReference type="NCBI Taxonomy" id="7764"/>
    <lineage>
        <taxon>Eukaryota</taxon>
        <taxon>Metazoa</taxon>
        <taxon>Chordata</taxon>
        <taxon>Craniata</taxon>
        <taxon>Vertebrata</taxon>
        <taxon>Cyclostomata</taxon>
        <taxon>Myxini</taxon>
        <taxon>Myxiniformes</taxon>
        <taxon>Myxinidae</taxon>
        <taxon>Eptatretinae</taxon>
        <taxon>Eptatretus</taxon>
    </lineage>
</organism>